<organism evidence="1 2">
    <name type="scientific">Ichthyobacterium seriolicida</name>
    <dbReference type="NCBI Taxonomy" id="242600"/>
    <lineage>
        <taxon>Bacteria</taxon>
        <taxon>Pseudomonadati</taxon>
        <taxon>Bacteroidota</taxon>
        <taxon>Flavobacteriia</taxon>
        <taxon>Flavobacteriales</taxon>
        <taxon>Ichthyobacteriaceae</taxon>
        <taxon>Ichthyobacterium</taxon>
    </lineage>
</organism>
<proteinExistence type="predicted"/>
<dbReference type="KEGG" id="ise:JBKA6_0689"/>
<evidence type="ECO:0000313" key="1">
    <source>
        <dbReference type="EMBL" id="BAV94702.1"/>
    </source>
</evidence>
<dbReference type="AlphaFoldDB" id="A0A1J1E5V4"/>
<gene>
    <name evidence="1" type="ORF">JBKA6_0689</name>
</gene>
<evidence type="ECO:0000313" key="2">
    <source>
        <dbReference type="Proteomes" id="UP000243197"/>
    </source>
</evidence>
<name>A0A1J1E5V4_9FLAO</name>
<reference evidence="1 2" key="1">
    <citation type="submission" date="2014-03" db="EMBL/GenBank/DDBJ databases">
        <title>complete genome sequence of Flavobacteriaceae bacterium JBKA-6.</title>
        <authorList>
            <person name="Takano T."/>
            <person name="Nakamura Y."/>
            <person name="Takuma S."/>
            <person name="Yasuike M."/>
            <person name="Matsuyama T."/>
            <person name="Sakai T."/>
            <person name="Fujiwara A."/>
            <person name="Kimoto K."/>
            <person name="Fukuda Y."/>
            <person name="Kondo H."/>
            <person name="Hirono I."/>
            <person name="Nakayasu C."/>
        </authorList>
    </citation>
    <scope>NUCLEOTIDE SEQUENCE [LARGE SCALE GENOMIC DNA]</scope>
    <source>
        <strain evidence="1 2">JBKA-6</strain>
    </source>
</reference>
<dbReference type="EMBL" id="AP014564">
    <property type="protein sequence ID" value="BAV94702.1"/>
    <property type="molecule type" value="Genomic_DNA"/>
</dbReference>
<accession>A0A1J1E5V4</accession>
<keyword evidence="2" id="KW-1185">Reference proteome</keyword>
<protein>
    <submittedName>
        <fullName evidence="1">Uncharacterized protein</fullName>
    </submittedName>
</protein>
<sequence length="48" mass="5574">MSSFFFKKIINYNLPIALNIKVLAIRFMLLPTPKDRELNILAKIVVII</sequence>
<dbReference type="Proteomes" id="UP000243197">
    <property type="component" value="Chromosome"/>
</dbReference>